<dbReference type="OrthoDB" id="3245657at2759"/>
<protein>
    <submittedName>
        <fullName evidence="4">Uncharacterized protein</fullName>
    </submittedName>
</protein>
<organism evidence="4 5">
    <name type="scientific">Macrolepiota fuliginosa MF-IS2</name>
    <dbReference type="NCBI Taxonomy" id="1400762"/>
    <lineage>
        <taxon>Eukaryota</taxon>
        <taxon>Fungi</taxon>
        <taxon>Dikarya</taxon>
        <taxon>Basidiomycota</taxon>
        <taxon>Agaricomycotina</taxon>
        <taxon>Agaricomycetes</taxon>
        <taxon>Agaricomycetidae</taxon>
        <taxon>Agaricales</taxon>
        <taxon>Agaricineae</taxon>
        <taxon>Agaricaceae</taxon>
        <taxon>Macrolepiota</taxon>
    </lineage>
</organism>
<evidence type="ECO:0000313" key="5">
    <source>
        <dbReference type="Proteomes" id="UP000807342"/>
    </source>
</evidence>
<comment type="caution">
    <text evidence="4">The sequence shown here is derived from an EMBL/GenBank/DDBJ whole genome shotgun (WGS) entry which is preliminary data.</text>
</comment>
<dbReference type="Proteomes" id="UP000807342">
    <property type="component" value="Unassembled WGS sequence"/>
</dbReference>
<sequence>MRLGLGRTHFLCIYLFSILFFPAKPALVNVTVDDSGQDPVTNRTIAYGPGWHAGQDCDICFITTISGFDPGQTYQRSWHDGSFAQTNALPLFATFSFYGSAIYVFGILAKNDGPWPTTLDVQFYIDGRLSDTFDQPLPAQHTYNVSLFSINDLTNSEHVLVMFNGELGKSTSLALIDYLVYSYDPENATSIGIAASTPPKVLPLPMGAIVGGAIGGALTLILLFVSVFFCLRHCQQVRKLTERLLPSHSTTVTPFSRASSGLDPSAKSRPRRTQDVVEPPPYTAEESLTGVTLPSRTWIE</sequence>
<proteinExistence type="predicted"/>
<name>A0A9P6BXH5_9AGAR</name>
<evidence type="ECO:0000256" key="1">
    <source>
        <dbReference type="SAM" id="MobiDB-lite"/>
    </source>
</evidence>
<feature type="compositionally biased region" description="Polar residues" evidence="1">
    <location>
        <begin position="289"/>
        <end position="300"/>
    </location>
</feature>
<reference evidence="4" key="1">
    <citation type="submission" date="2020-11" db="EMBL/GenBank/DDBJ databases">
        <authorList>
            <consortium name="DOE Joint Genome Institute"/>
            <person name="Ahrendt S."/>
            <person name="Riley R."/>
            <person name="Andreopoulos W."/>
            <person name="Labutti K."/>
            <person name="Pangilinan J."/>
            <person name="Ruiz-Duenas F.J."/>
            <person name="Barrasa J.M."/>
            <person name="Sanchez-Garcia M."/>
            <person name="Camarero S."/>
            <person name="Miyauchi S."/>
            <person name="Serrano A."/>
            <person name="Linde D."/>
            <person name="Babiker R."/>
            <person name="Drula E."/>
            <person name="Ayuso-Fernandez I."/>
            <person name="Pacheco R."/>
            <person name="Padilla G."/>
            <person name="Ferreira P."/>
            <person name="Barriuso J."/>
            <person name="Kellner H."/>
            <person name="Castanera R."/>
            <person name="Alfaro M."/>
            <person name="Ramirez L."/>
            <person name="Pisabarro A.G."/>
            <person name="Kuo A."/>
            <person name="Tritt A."/>
            <person name="Lipzen A."/>
            <person name="He G."/>
            <person name="Yan M."/>
            <person name="Ng V."/>
            <person name="Cullen D."/>
            <person name="Martin F."/>
            <person name="Rosso M.-N."/>
            <person name="Henrissat B."/>
            <person name="Hibbett D."/>
            <person name="Martinez A.T."/>
            <person name="Grigoriev I.V."/>
        </authorList>
    </citation>
    <scope>NUCLEOTIDE SEQUENCE</scope>
    <source>
        <strain evidence="4">MF-IS2</strain>
    </source>
</reference>
<dbReference type="AlphaFoldDB" id="A0A9P6BXH5"/>
<dbReference type="Gene3D" id="2.60.120.260">
    <property type="entry name" value="Galactose-binding domain-like"/>
    <property type="match status" value="1"/>
</dbReference>
<evidence type="ECO:0000313" key="4">
    <source>
        <dbReference type="EMBL" id="KAF9441714.1"/>
    </source>
</evidence>
<feature type="compositionally biased region" description="Polar residues" evidence="1">
    <location>
        <begin position="250"/>
        <end position="259"/>
    </location>
</feature>
<evidence type="ECO:0000256" key="2">
    <source>
        <dbReference type="SAM" id="Phobius"/>
    </source>
</evidence>
<keyword evidence="2" id="KW-0812">Transmembrane</keyword>
<keyword evidence="2" id="KW-0472">Membrane</keyword>
<dbReference type="EMBL" id="MU151809">
    <property type="protein sequence ID" value="KAF9441714.1"/>
    <property type="molecule type" value="Genomic_DNA"/>
</dbReference>
<keyword evidence="3" id="KW-0732">Signal</keyword>
<evidence type="ECO:0000256" key="3">
    <source>
        <dbReference type="SAM" id="SignalP"/>
    </source>
</evidence>
<feature type="region of interest" description="Disordered" evidence="1">
    <location>
        <begin position="250"/>
        <end position="300"/>
    </location>
</feature>
<keyword evidence="5" id="KW-1185">Reference proteome</keyword>
<keyword evidence="2" id="KW-1133">Transmembrane helix</keyword>
<feature type="signal peptide" evidence="3">
    <location>
        <begin position="1"/>
        <end position="25"/>
    </location>
</feature>
<feature type="transmembrane region" description="Helical" evidence="2">
    <location>
        <begin position="206"/>
        <end position="231"/>
    </location>
</feature>
<gene>
    <name evidence="4" type="ORF">P691DRAFT_852177</name>
</gene>
<feature type="chain" id="PRO_5040312132" evidence="3">
    <location>
        <begin position="26"/>
        <end position="300"/>
    </location>
</feature>
<accession>A0A9P6BXH5</accession>